<keyword evidence="4" id="KW-0653">Protein transport</keyword>
<feature type="domain" description="SecDF P1 head subdomain" evidence="10">
    <location>
        <begin position="183"/>
        <end position="285"/>
    </location>
</feature>
<evidence type="ECO:0000256" key="2">
    <source>
        <dbReference type="ARBA" id="ARBA00022475"/>
    </source>
</evidence>
<evidence type="ECO:0000313" key="11">
    <source>
        <dbReference type="EMBL" id="MFE1350836.1"/>
    </source>
</evidence>
<evidence type="ECO:0000256" key="4">
    <source>
        <dbReference type="ARBA" id="ARBA00022927"/>
    </source>
</evidence>
<dbReference type="InterPro" id="IPR054384">
    <property type="entry name" value="SecDF_P1_head"/>
</dbReference>
<keyword evidence="1" id="KW-0813">Transport</keyword>
<keyword evidence="6" id="KW-0811">Translocation</keyword>
<feature type="chain" id="PRO_5047384600" description="SecDF P1 head subdomain domain-containing protein" evidence="9">
    <location>
        <begin position="23"/>
        <end position="298"/>
    </location>
</feature>
<gene>
    <name evidence="11" type="ORF">ACFW6T_02460</name>
</gene>
<evidence type="ECO:0000256" key="8">
    <source>
        <dbReference type="SAM" id="MobiDB-lite"/>
    </source>
</evidence>
<feature type="signal peptide" evidence="9">
    <location>
        <begin position="1"/>
        <end position="22"/>
    </location>
</feature>
<evidence type="ECO:0000256" key="3">
    <source>
        <dbReference type="ARBA" id="ARBA00022692"/>
    </source>
</evidence>
<dbReference type="EMBL" id="JBHYPX010000003">
    <property type="protein sequence ID" value="MFE1350836.1"/>
    <property type="molecule type" value="Genomic_DNA"/>
</dbReference>
<dbReference type="Gene3D" id="3.30.1360.200">
    <property type="match status" value="1"/>
</dbReference>
<dbReference type="Pfam" id="PF22599">
    <property type="entry name" value="SecDF_P1_head"/>
    <property type="match status" value="1"/>
</dbReference>
<keyword evidence="3" id="KW-0812">Transmembrane</keyword>
<dbReference type="InterPro" id="IPR022813">
    <property type="entry name" value="SecD/SecF_arch_bac"/>
</dbReference>
<organism evidence="11 12">
    <name type="scientific">Kitasatospora phosalacinea</name>
    <dbReference type="NCBI Taxonomy" id="2065"/>
    <lineage>
        <taxon>Bacteria</taxon>
        <taxon>Bacillati</taxon>
        <taxon>Actinomycetota</taxon>
        <taxon>Actinomycetes</taxon>
        <taxon>Kitasatosporales</taxon>
        <taxon>Streptomycetaceae</taxon>
        <taxon>Kitasatospora</taxon>
    </lineage>
</organism>
<reference evidence="11 12" key="1">
    <citation type="submission" date="2024-09" db="EMBL/GenBank/DDBJ databases">
        <title>The Natural Products Discovery Center: Release of the First 8490 Sequenced Strains for Exploring Actinobacteria Biosynthetic Diversity.</title>
        <authorList>
            <person name="Kalkreuter E."/>
            <person name="Kautsar S.A."/>
            <person name="Yang D."/>
            <person name="Bader C.D."/>
            <person name="Teijaro C.N."/>
            <person name="Fluegel L."/>
            <person name="Davis C.M."/>
            <person name="Simpson J.R."/>
            <person name="Lauterbach L."/>
            <person name="Steele A.D."/>
            <person name="Gui C."/>
            <person name="Meng S."/>
            <person name="Li G."/>
            <person name="Viehrig K."/>
            <person name="Ye F."/>
            <person name="Su P."/>
            <person name="Kiefer A.F."/>
            <person name="Nichols A."/>
            <person name="Cepeda A.J."/>
            <person name="Yan W."/>
            <person name="Fan B."/>
            <person name="Jiang Y."/>
            <person name="Adhikari A."/>
            <person name="Zheng C.-J."/>
            <person name="Schuster L."/>
            <person name="Cowan T.M."/>
            <person name="Smanski M.J."/>
            <person name="Chevrette M.G."/>
            <person name="De Carvalho L.P.S."/>
            <person name="Shen B."/>
        </authorList>
    </citation>
    <scope>NUCLEOTIDE SEQUENCE [LARGE SCALE GENOMIC DNA]</scope>
    <source>
        <strain evidence="11 12">NPDC058753</strain>
    </source>
</reference>
<sequence>MKPPRRTAGSAALLLACALGTAACDSDPAPAPPPASPTAPSSAPAGPRTTTTFTSDRPLSADALDRAAEQLRHRAELLGLADPKVTTADGTLTLSVAGPVDGDRIAALTHRPVLELRPVLAAGASGAAPADSTTGDVPAPWKDRFAALDCTANPTATPTAPTAEALACSSAEPSGVRWKFLLGPAALQGSDIAGSTAELDPNGAGWQVHLQFTPAGGAAFADLTGRISTLQEPANQLAVLVDGGVLSHPYVSQAITGGQAVISGSFSKEQAQELAAQLATPALPADLRPNGTTATAAP</sequence>
<evidence type="ECO:0000256" key="5">
    <source>
        <dbReference type="ARBA" id="ARBA00022989"/>
    </source>
</evidence>
<feature type="compositionally biased region" description="Low complexity" evidence="8">
    <location>
        <begin position="38"/>
        <end position="52"/>
    </location>
</feature>
<keyword evidence="2" id="KW-1003">Cell membrane</keyword>
<evidence type="ECO:0000256" key="1">
    <source>
        <dbReference type="ARBA" id="ARBA00022448"/>
    </source>
</evidence>
<protein>
    <recommendedName>
        <fullName evidence="10">SecDF P1 head subdomain domain-containing protein</fullName>
    </recommendedName>
</protein>
<evidence type="ECO:0000259" key="10">
    <source>
        <dbReference type="Pfam" id="PF22599"/>
    </source>
</evidence>
<evidence type="ECO:0000256" key="6">
    <source>
        <dbReference type="ARBA" id="ARBA00023010"/>
    </source>
</evidence>
<accession>A0ABW6GDN1</accession>
<name>A0ABW6GDN1_9ACTN</name>
<dbReference type="RefSeq" id="WP_380316311.1">
    <property type="nucleotide sequence ID" value="NZ_JBHYPW010000002.1"/>
</dbReference>
<keyword evidence="12" id="KW-1185">Reference proteome</keyword>
<proteinExistence type="predicted"/>
<evidence type="ECO:0000313" key="12">
    <source>
        <dbReference type="Proteomes" id="UP001599542"/>
    </source>
</evidence>
<feature type="region of interest" description="Disordered" evidence="8">
    <location>
        <begin position="23"/>
        <end position="59"/>
    </location>
</feature>
<comment type="caution">
    <text evidence="11">The sequence shown here is derived from an EMBL/GenBank/DDBJ whole genome shotgun (WGS) entry which is preliminary data.</text>
</comment>
<dbReference type="PROSITE" id="PS51257">
    <property type="entry name" value="PROKAR_LIPOPROTEIN"/>
    <property type="match status" value="1"/>
</dbReference>
<dbReference type="PANTHER" id="PTHR30081">
    <property type="entry name" value="PROTEIN-EXPORT MEMBRANE PROTEIN SEC"/>
    <property type="match status" value="1"/>
</dbReference>
<dbReference type="Gene3D" id="3.30.70.3400">
    <property type="match status" value="1"/>
</dbReference>
<evidence type="ECO:0000256" key="7">
    <source>
        <dbReference type="ARBA" id="ARBA00023136"/>
    </source>
</evidence>
<evidence type="ECO:0000256" key="9">
    <source>
        <dbReference type="SAM" id="SignalP"/>
    </source>
</evidence>
<dbReference type="PANTHER" id="PTHR30081:SF1">
    <property type="entry name" value="PROTEIN TRANSLOCASE SUBUNIT SECD"/>
    <property type="match status" value="1"/>
</dbReference>
<keyword evidence="9" id="KW-0732">Signal</keyword>
<dbReference type="Proteomes" id="UP001599542">
    <property type="component" value="Unassembled WGS sequence"/>
</dbReference>
<keyword evidence="7" id="KW-0472">Membrane</keyword>
<keyword evidence="5" id="KW-1133">Transmembrane helix</keyword>